<evidence type="ECO:0000256" key="4">
    <source>
        <dbReference type="PROSITE-ProRule" id="PRU00024"/>
    </source>
</evidence>
<feature type="region of interest" description="Disordered" evidence="6">
    <location>
        <begin position="99"/>
        <end position="123"/>
    </location>
</feature>
<dbReference type="InterPro" id="IPR013083">
    <property type="entry name" value="Znf_RING/FYVE/PHD"/>
</dbReference>
<keyword evidence="3" id="KW-0862">Zinc</keyword>
<dbReference type="OrthoDB" id="10066958at2759"/>
<dbReference type="InParanoid" id="A0A1S3HQR8"/>
<dbReference type="CDD" id="cd00136">
    <property type="entry name" value="PDZ_canonical"/>
    <property type="match status" value="1"/>
</dbReference>
<dbReference type="Pfam" id="PF00643">
    <property type="entry name" value="zf-B_box"/>
    <property type="match status" value="1"/>
</dbReference>
<dbReference type="Pfam" id="PF00595">
    <property type="entry name" value="PDZ"/>
    <property type="match status" value="1"/>
</dbReference>
<evidence type="ECO:0000256" key="2">
    <source>
        <dbReference type="ARBA" id="ARBA00022771"/>
    </source>
</evidence>
<dbReference type="InterPro" id="IPR017907">
    <property type="entry name" value="Znf_RING_CS"/>
</dbReference>
<dbReference type="KEGG" id="lak:106157312"/>
<keyword evidence="1" id="KW-0479">Metal-binding</keyword>
<dbReference type="SUPFAM" id="SSF57845">
    <property type="entry name" value="B-box zinc-binding domain"/>
    <property type="match status" value="1"/>
</dbReference>
<evidence type="ECO:0000256" key="1">
    <source>
        <dbReference type="ARBA" id="ARBA00022723"/>
    </source>
</evidence>
<dbReference type="PROSITE" id="PS00518">
    <property type="entry name" value="ZF_RING_1"/>
    <property type="match status" value="1"/>
</dbReference>
<dbReference type="InterPro" id="IPR036034">
    <property type="entry name" value="PDZ_sf"/>
</dbReference>
<dbReference type="AlphaFoldDB" id="A0A1S3HQR8"/>
<evidence type="ECO:0000313" key="10">
    <source>
        <dbReference type="Proteomes" id="UP000085678"/>
    </source>
</evidence>
<sequence>MAGVGSRPVRKTTPDELACPICQEIYKQPKVLPCGHTYCKTCLEQWIQSNKTSPKHLTRFPCPWCRKETPYPRNGVEEFATNFAVQGLQERMVWRSISEKSAENKGDDSSARGLSKPVVTNNSGHNSYYRTNCRGRQYASCGHEDRLTLFCHQCQVSLCADCIDSHIGHVFVSLKKRQAMDDLKTEFDKLSTQLRDKVENVQELRDRYLETSRVMETSITAATKSVMKRIQTMKRTLEDIEKDLMQEIECAHTKELEEWERRIDDIEEKLDNAEGSDAYQAARRLSYQDFNSPEELSQKIQQMRHRLINLSTVKAIDAAVQVEFQPAKIDLLEREIRLLCGHTAVCYKKILTSSAEPPSDLIDSRKFMNSLYLKTVRILRDASRSFGITVAAANDRTKPMRVVKLSAYAKDTGLNLGDEILTINGVRTEGMMQQETYDLTHDADQLTLTVMSHQKLSTSHPTTPTRKWEKLRCFFTRGSGTGGNGTAE</sequence>
<dbReference type="SUPFAM" id="SSF57850">
    <property type="entry name" value="RING/U-box"/>
    <property type="match status" value="1"/>
</dbReference>
<dbReference type="PROSITE" id="PS50089">
    <property type="entry name" value="ZF_RING_2"/>
    <property type="match status" value="1"/>
</dbReference>
<dbReference type="Proteomes" id="UP000085678">
    <property type="component" value="Unplaced"/>
</dbReference>
<dbReference type="InterPro" id="IPR027370">
    <property type="entry name" value="Znf-RING_euk"/>
</dbReference>
<feature type="compositionally biased region" description="Basic and acidic residues" evidence="6">
    <location>
        <begin position="99"/>
        <end position="110"/>
    </location>
</feature>
<dbReference type="InterPro" id="IPR001841">
    <property type="entry name" value="Znf_RING"/>
</dbReference>
<dbReference type="GeneID" id="106157312"/>
<evidence type="ECO:0000256" key="6">
    <source>
        <dbReference type="SAM" id="MobiDB-lite"/>
    </source>
</evidence>
<reference evidence="11" key="1">
    <citation type="submission" date="2025-08" db="UniProtKB">
        <authorList>
            <consortium name="RefSeq"/>
        </authorList>
    </citation>
    <scope>IDENTIFICATION</scope>
    <source>
        <tissue evidence="11">Gonads</tissue>
    </source>
</reference>
<proteinExistence type="predicted"/>
<evidence type="ECO:0000256" key="5">
    <source>
        <dbReference type="SAM" id="Coils"/>
    </source>
</evidence>
<dbReference type="SUPFAM" id="SSF50156">
    <property type="entry name" value="PDZ domain-like"/>
    <property type="match status" value="1"/>
</dbReference>
<organism evidence="10 11">
    <name type="scientific">Lingula anatina</name>
    <name type="common">Brachiopod</name>
    <name type="synonym">Lingula unguis</name>
    <dbReference type="NCBI Taxonomy" id="7574"/>
    <lineage>
        <taxon>Eukaryota</taxon>
        <taxon>Metazoa</taxon>
        <taxon>Spiralia</taxon>
        <taxon>Lophotrochozoa</taxon>
        <taxon>Brachiopoda</taxon>
        <taxon>Linguliformea</taxon>
        <taxon>Lingulata</taxon>
        <taxon>Lingulida</taxon>
        <taxon>Linguloidea</taxon>
        <taxon>Lingulidae</taxon>
        <taxon>Lingula</taxon>
    </lineage>
</organism>
<name>A0A1S3HQR8_LINAN</name>
<evidence type="ECO:0000256" key="3">
    <source>
        <dbReference type="ARBA" id="ARBA00022833"/>
    </source>
</evidence>
<dbReference type="SMART" id="SM00184">
    <property type="entry name" value="RING"/>
    <property type="match status" value="1"/>
</dbReference>
<dbReference type="InterPro" id="IPR001478">
    <property type="entry name" value="PDZ"/>
</dbReference>
<gene>
    <name evidence="11" type="primary">LOC106157312</name>
</gene>
<dbReference type="PANTHER" id="PTHR25462">
    <property type="entry name" value="BONUS, ISOFORM C-RELATED"/>
    <property type="match status" value="1"/>
</dbReference>
<evidence type="ECO:0000259" key="7">
    <source>
        <dbReference type="PROSITE" id="PS50089"/>
    </source>
</evidence>
<dbReference type="CDD" id="cd19756">
    <property type="entry name" value="Bbox2"/>
    <property type="match status" value="1"/>
</dbReference>
<feature type="domain" description="B box-type" evidence="9">
    <location>
        <begin position="133"/>
        <end position="174"/>
    </location>
</feature>
<dbReference type="RefSeq" id="XP_013388385.1">
    <property type="nucleotide sequence ID" value="XM_013532931.1"/>
</dbReference>
<keyword evidence="5" id="KW-0175">Coiled coil</keyword>
<dbReference type="Gene3D" id="2.30.42.10">
    <property type="match status" value="1"/>
</dbReference>
<feature type="coiled-coil region" evidence="5">
    <location>
        <begin position="180"/>
        <end position="207"/>
    </location>
</feature>
<keyword evidence="2 4" id="KW-0863">Zinc-finger</keyword>
<dbReference type="Gene3D" id="3.30.40.10">
    <property type="entry name" value="Zinc/RING finger domain, C3HC4 (zinc finger)"/>
    <property type="match status" value="1"/>
</dbReference>
<accession>A0A1S3HQR8</accession>
<dbReference type="InterPro" id="IPR000315">
    <property type="entry name" value="Znf_B-box"/>
</dbReference>
<protein>
    <submittedName>
        <fullName evidence="11">E3 ubiquitin-protein ligase TRIM13</fullName>
    </submittedName>
</protein>
<dbReference type="Pfam" id="PF13445">
    <property type="entry name" value="zf-RING_UBOX"/>
    <property type="match status" value="1"/>
</dbReference>
<dbReference type="Gene3D" id="3.30.160.60">
    <property type="entry name" value="Classic Zinc Finger"/>
    <property type="match status" value="1"/>
</dbReference>
<dbReference type="PROSITE" id="PS50119">
    <property type="entry name" value="ZF_BBOX"/>
    <property type="match status" value="1"/>
</dbReference>
<dbReference type="InterPro" id="IPR047153">
    <property type="entry name" value="TRIM45/56/19-like"/>
</dbReference>
<evidence type="ECO:0000259" key="8">
    <source>
        <dbReference type="PROSITE" id="PS50106"/>
    </source>
</evidence>
<dbReference type="SMART" id="SM00228">
    <property type="entry name" value="PDZ"/>
    <property type="match status" value="1"/>
</dbReference>
<evidence type="ECO:0000313" key="11">
    <source>
        <dbReference type="RefSeq" id="XP_013388385.1"/>
    </source>
</evidence>
<feature type="domain" description="PDZ" evidence="8">
    <location>
        <begin position="375"/>
        <end position="455"/>
    </location>
</feature>
<evidence type="ECO:0000259" key="9">
    <source>
        <dbReference type="PROSITE" id="PS50119"/>
    </source>
</evidence>
<feature type="domain" description="RING-type" evidence="7">
    <location>
        <begin position="19"/>
        <end position="66"/>
    </location>
</feature>
<keyword evidence="10" id="KW-1185">Reference proteome</keyword>
<dbReference type="PROSITE" id="PS50106">
    <property type="entry name" value="PDZ"/>
    <property type="match status" value="1"/>
</dbReference>
<dbReference type="GO" id="GO:0008270">
    <property type="term" value="F:zinc ion binding"/>
    <property type="evidence" value="ECO:0007669"/>
    <property type="project" value="UniProtKB-KW"/>
</dbReference>
<dbReference type="PANTHER" id="PTHR25462:SF296">
    <property type="entry name" value="MEIOTIC P26, ISOFORM F"/>
    <property type="match status" value="1"/>
</dbReference>